<dbReference type="AlphaFoldDB" id="A0A9D4QM78"/>
<proteinExistence type="predicted"/>
<dbReference type="Pfam" id="PF07959">
    <property type="entry name" value="Fucose_pyrophosphorylase"/>
    <property type="match status" value="1"/>
</dbReference>
<dbReference type="GO" id="GO:0016772">
    <property type="term" value="F:transferase activity, transferring phosphorus-containing groups"/>
    <property type="evidence" value="ECO:0007669"/>
    <property type="project" value="InterPro"/>
</dbReference>
<protein>
    <recommendedName>
        <fullName evidence="3">GDP-fucose pyrophosphorylase domain-containing protein</fullName>
    </recommendedName>
</protein>
<dbReference type="EMBL" id="JAIWYP010000004">
    <property type="protein sequence ID" value="KAH3835262.1"/>
    <property type="molecule type" value="Genomic_DNA"/>
</dbReference>
<reference evidence="4" key="1">
    <citation type="journal article" date="2019" name="bioRxiv">
        <title>The Genome of the Zebra Mussel, Dreissena polymorpha: A Resource for Invasive Species Research.</title>
        <authorList>
            <person name="McCartney M.A."/>
            <person name="Auch B."/>
            <person name="Kono T."/>
            <person name="Mallez S."/>
            <person name="Zhang Y."/>
            <person name="Obille A."/>
            <person name="Becker A."/>
            <person name="Abrahante J.E."/>
            <person name="Garbe J."/>
            <person name="Badalamenti J.P."/>
            <person name="Herman A."/>
            <person name="Mangelson H."/>
            <person name="Liachko I."/>
            <person name="Sullivan S."/>
            <person name="Sone E.D."/>
            <person name="Koren S."/>
            <person name="Silverstein K.A.T."/>
            <person name="Beckman K.B."/>
            <person name="Gohl D.M."/>
        </authorList>
    </citation>
    <scope>NUCLEOTIDE SEQUENCE</scope>
    <source>
        <strain evidence="4">Duluth1</strain>
        <tissue evidence="4">Whole animal</tissue>
    </source>
</reference>
<evidence type="ECO:0000313" key="4">
    <source>
        <dbReference type="EMBL" id="KAH3835262.1"/>
    </source>
</evidence>
<comment type="caution">
    <text evidence="4">The sequence shown here is derived from an EMBL/GenBank/DDBJ whole genome shotgun (WGS) entry which is preliminary data.</text>
</comment>
<evidence type="ECO:0000256" key="1">
    <source>
        <dbReference type="ARBA" id="ARBA00022679"/>
    </source>
</evidence>
<evidence type="ECO:0000256" key="2">
    <source>
        <dbReference type="ARBA" id="ARBA00022741"/>
    </source>
</evidence>
<keyword evidence="1" id="KW-0808">Transferase</keyword>
<evidence type="ECO:0000313" key="5">
    <source>
        <dbReference type="Proteomes" id="UP000828390"/>
    </source>
</evidence>
<gene>
    <name evidence="4" type="ORF">DPMN_108610</name>
</gene>
<keyword evidence="2" id="KW-0547">Nucleotide-binding</keyword>
<dbReference type="Proteomes" id="UP000828390">
    <property type="component" value="Unassembled WGS sequence"/>
</dbReference>
<dbReference type="InterPro" id="IPR012887">
    <property type="entry name" value="GDP_fucose_pyrophosphorylase"/>
</dbReference>
<accession>A0A9D4QM78</accession>
<keyword evidence="5" id="KW-1185">Reference proteome</keyword>
<sequence>METYFSEVISSYARIRGKHKKDFSIPFWDVIVLTAMDDEQKAVYDKQLKYKYEREELPFDVPIHVTADPPGPKIGNGGSTFVSLQFLYDLYSERLFDFRVLLIHAGGQSQRMPSASVLGKIFSPIPKGKHSMYEMLDIKLATFCPLIPKMCPGIFVTCADDFLVYTLGNNHEGIEFASEGFTALAHPSTLEVGVGHGVYVFDKVDLIDPRIPLQRCNCHRVLQKPSIEIMIKNGAVLENENMNFAEGIKIEGKAAYTDSSFFFAHDVTKLMLNFLKSNGPIQGEIDAYGDFLQALGPGSTNEYTSNMANVSACTPKLKETRDCIYTLLKGTPLVLMVMNASKFIHIGTTKEYIEHFCCDAEFQEELGLGKDVFNMWAEWPSGDKLNERCHGDEAPPIKKFRLSDTSLGCVMHSRLPLSSFVARTAVVEYCKFLIPVTVGQNCILSNCEFTSLSASEMKHLGISDEDLPKECISIPPNVFMHTVPVQLCNETQFVTVFFDLKENLKKSTNSDDIQNLPFLGKVISDFARVTNANILSDAPDLSDGKSKVNLWFSSLFPAAATPSQSFILALFCINALKTDDDSVVSLEGKSLFSMASLLKTKDVHEMLKKRNDLYQDIKHGFC</sequence>
<feature type="domain" description="GDP-fucose pyrophosphorylase" evidence="3">
    <location>
        <begin position="93"/>
        <end position="558"/>
    </location>
</feature>
<organism evidence="4 5">
    <name type="scientific">Dreissena polymorpha</name>
    <name type="common">Zebra mussel</name>
    <name type="synonym">Mytilus polymorpha</name>
    <dbReference type="NCBI Taxonomy" id="45954"/>
    <lineage>
        <taxon>Eukaryota</taxon>
        <taxon>Metazoa</taxon>
        <taxon>Spiralia</taxon>
        <taxon>Lophotrochozoa</taxon>
        <taxon>Mollusca</taxon>
        <taxon>Bivalvia</taxon>
        <taxon>Autobranchia</taxon>
        <taxon>Heteroconchia</taxon>
        <taxon>Euheterodonta</taxon>
        <taxon>Imparidentia</taxon>
        <taxon>Neoheterodontei</taxon>
        <taxon>Myida</taxon>
        <taxon>Dreissenoidea</taxon>
        <taxon>Dreissenidae</taxon>
        <taxon>Dreissena</taxon>
    </lineage>
</organism>
<evidence type="ECO:0000259" key="3">
    <source>
        <dbReference type="Pfam" id="PF07959"/>
    </source>
</evidence>
<dbReference type="GO" id="GO:0000166">
    <property type="term" value="F:nucleotide binding"/>
    <property type="evidence" value="ECO:0007669"/>
    <property type="project" value="UniProtKB-KW"/>
</dbReference>
<name>A0A9D4QM78_DREPO</name>
<dbReference type="PANTHER" id="PTHR15045">
    <property type="entry name" value="FUCOSE-1-PHOSPHATE GUANYLYLTRANSFERASE"/>
    <property type="match status" value="1"/>
</dbReference>
<dbReference type="OrthoDB" id="10062280at2759"/>
<dbReference type="GO" id="GO:0042350">
    <property type="term" value="P:GDP-L-fucose biosynthetic process"/>
    <property type="evidence" value="ECO:0007669"/>
    <property type="project" value="UniProtKB-ARBA"/>
</dbReference>
<reference evidence="4" key="2">
    <citation type="submission" date="2020-11" db="EMBL/GenBank/DDBJ databases">
        <authorList>
            <person name="McCartney M.A."/>
            <person name="Auch B."/>
            <person name="Kono T."/>
            <person name="Mallez S."/>
            <person name="Becker A."/>
            <person name="Gohl D.M."/>
            <person name="Silverstein K.A.T."/>
            <person name="Koren S."/>
            <person name="Bechman K.B."/>
            <person name="Herman A."/>
            <person name="Abrahante J.E."/>
            <person name="Garbe J."/>
        </authorList>
    </citation>
    <scope>NUCLEOTIDE SEQUENCE</scope>
    <source>
        <strain evidence="4">Duluth1</strain>
        <tissue evidence="4">Whole animal</tissue>
    </source>
</reference>
<dbReference type="PANTHER" id="PTHR15045:SF1">
    <property type="entry name" value="FUCOSE-1-PHOSPHATE GUANYLYLTRANSFERASE"/>
    <property type="match status" value="1"/>
</dbReference>